<gene>
    <name evidence="7" type="primary">ampG</name>
    <name evidence="7" type="ORF">NCTC11297_01867</name>
</gene>
<dbReference type="PANTHER" id="PTHR12778">
    <property type="entry name" value="SOLUTE CARRIER FAMILY 33 ACETYL-COA TRANSPORTER -RELATED"/>
    <property type="match status" value="1"/>
</dbReference>
<evidence type="ECO:0000256" key="5">
    <source>
        <dbReference type="ARBA" id="ARBA00023136"/>
    </source>
</evidence>
<proteinExistence type="predicted"/>
<evidence type="ECO:0000313" key="7">
    <source>
        <dbReference type="EMBL" id="SUB24804.1"/>
    </source>
</evidence>
<evidence type="ECO:0000256" key="4">
    <source>
        <dbReference type="ARBA" id="ARBA00022989"/>
    </source>
</evidence>
<evidence type="ECO:0000256" key="2">
    <source>
        <dbReference type="ARBA" id="ARBA00022448"/>
    </source>
</evidence>
<reference evidence="7 8" key="1">
    <citation type="submission" date="2018-06" db="EMBL/GenBank/DDBJ databases">
        <authorList>
            <consortium name="Pathogen Informatics"/>
            <person name="Doyle S."/>
        </authorList>
    </citation>
    <scope>NUCLEOTIDE SEQUENCE [LARGE SCALE GENOMIC DNA]</scope>
    <source>
        <strain evidence="8">NCTC 11297</strain>
    </source>
</reference>
<dbReference type="AlphaFoldDB" id="A0A379ATA9"/>
<keyword evidence="4 6" id="KW-1133">Transmembrane helix</keyword>
<dbReference type="EMBL" id="UGSP01000001">
    <property type="protein sequence ID" value="SUB24804.1"/>
    <property type="molecule type" value="Genomic_DNA"/>
</dbReference>
<feature type="transmembrane region" description="Helical" evidence="6">
    <location>
        <begin position="111"/>
        <end position="134"/>
    </location>
</feature>
<dbReference type="CDD" id="cd17486">
    <property type="entry name" value="MFS_AmpG_like"/>
    <property type="match status" value="1"/>
</dbReference>
<feature type="transmembrane region" description="Helical" evidence="6">
    <location>
        <begin position="55"/>
        <end position="74"/>
    </location>
</feature>
<dbReference type="NCBIfam" id="TIGR00901">
    <property type="entry name" value="2A0125"/>
    <property type="match status" value="1"/>
</dbReference>
<evidence type="ECO:0000256" key="6">
    <source>
        <dbReference type="SAM" id="Phobius"/>
    </source>
</evidence>
<evidence type="ECO:0000256" key="1">
    <source>
        <dbReference type="ARBA" id="ARBA00004141"/>
    </source>
</evidence>
<name>A0A379ATA9_AVIAV</name>
<feature type="transmembrane region" description="Helical" evidence="6">
    <location>
        <begin position="330"/>
        <end position="355"/>
    </location>
</feature>
<dbReference type="Gene3D" id="1.20.1250.20">
    <property type="entry name" value="MFS general substrate transporter like domains"/>
    <property type="match status" value="1"/>
</dbReference>
<keyword evidence="3 6" id="KW-0812">Transmembrane</keyword>
<keyword evidence="2" id="KW-0813">Transport</keyword>
<organism evidence="7 8">
    <name type="scientific">Avibacterium avium</name>
    <name type="common">Pasteurella avium</name>
    <dbReference type="NCBI Taxonomy" id="751"/>
    <lineage>
        <taxon>Bacteria</taxon>
        <taxon>Pseudomonadati</taxon>
        <taxon>Pseudomonadota</taxon>
        <taxon>Gammaproteobacteria</taxon>
        <taxon>Pasteurellales</taxon>
        <taxon>Pasteurellaceae</taxon>
        <taxon>Avibacterium</taxon>
    </lineage>
</organism>
<feature type="transmembrane region" description="Helical" evidence="6">
    <location>
        <begin position="86"/>
        <end position="105"/>
    </location>
</feature>
<keyword evidence="5 6" id="KW-0472">Membrane</keyword>
<dbReference type="GO" id="GO:0022857">
    <property type="term" value="F:transmembrane transporter activity"/>
    <property type="evidence" value="ECO:0007669"/>
    <property type="project" value="InterPro"/>
</dbReference>
<feature type="transmembrane region" description="Helical" evidence="6">
    <location>
        <begin position="230"/>
        <end position="255"/>
    </location>
</feature>
<dbReference type="GO" id="GO:0016020">
    <property type="term" value="C:membrane"/>
    <property type="evidence" value="ECO:0007669"/>
    <property type="project" value="UniProtKB-SubCell"/>
</dbReference>
<dbReference type="SUPFAM" id="SSF103473">
    <property type="entry name" value="MFS general substrate transporter"/>
    <property type="match status" value="1"/>
</dbReference>
<evidence type="ECO:0000313" key="8">
    <source>
        <dbReference type="Proteomes" id="UP000255098"/>
    </source>
</evidence>
<evidence type="ECO:0000256" key="3">
    <source>
        <dbReference type="ARBA" id="ARBA00022692"/>
    </source>
</evidence>
<dbReference type="InterPro" id="IPR036259">
    <property type="entry name" value="MFS_trans_sf"/>
</dbReference>
<feature type="transmembrane region" description="Helical" evidence="6">
    <location>
        <begin position="20"/>
        <end position="43"/>
    </location>
</feature>
<feature type="transmembrane region" description="Helical" evidence="6">
    <location>
        <begin position="399"/>
        <end position="418"/>
    </location>
</feature>
<dbReference type="Proteomes" id="UP000255098">
    <property type="component" value="Unassembled WGS sequence"/>
</dbReference>
<feature type="transmembrane region" description="Helical" evidence="6">
    <location>
        <begin position="275"/>
        <end position="292"/>
    </location>
</feature>
<dbReference type="InterPro" id="IPR011701">
    <property type="entry name" value="MFS"/>
</dbReference>
<keyword evidence="8" id="KW-1185">Reference proteome</keyword>
<dbReference type="FunFam" id="1.20.1250.20:FF:000613">
    <property type="entry name" value="AmpG protein"/>
    <property type="match status" value="1"/>
</dbReference>
<feature type="transmembrane region" description="Helical" evidence="6">
    <location>
        <begin position="179"/>
        <end position="201"/>
    </location>
</feature>
<protein>
    <submittedName>
        <fullName evidence="7">AmpG-like permease</fullName>
    </submittedName>
</protein>
<comment type="subcellular location">
    <subcellularLocation>
        <location evidence="1">Membrane</location>
        <topology evidence="1">Multi-pass membrane protein</topology>
    </subcellularLocation>
</comment>
<dbReference type="Pfam" id="PF07690">
    <property type="entry name" value="MFS_1"/>
    <property type="match status" value="1"/>
</dbReference>
<sequence length="442" mass="49309">MPMKAQSPLFSQIFSRNMLICVFTGFSSGLPLYVLVSLLPIWLRAENVDLKTLGYFTLIMLPFSWKFVWAPLLDRFVPPFLGRRRGWMLISQILLLISLALFGFLDPSKQFGLSLIAALGVLCSFFSATQDIVLDAYRREILTDNELGLGNSIHVNAYRIAGLVPGSLSLILADHFPWQTVFIITAMFMLPGILMCLFLSTEPKIALKKHRTLEESVIEPFREFFQRKGVWSALGILAFIFLYKLGDSMATALISPFYLDMGFSKTQIGLVVKNASLWPMVVASILGGILMLKVGINRALWLFGFVQIITILGFAWLAQQGPFETVDSRALWSLSLVVAAEYIGIGLGTAAFVAFMARETNPLYTATQLALFTSLAALPRATLNTQAGALIDWLGYYDYFWLCFWLAIPGMLCLFKVAPWNDPVNDNDSQANNNDAENSNKP</sequence>
<dbReference type="PANTHER" id="PTHR12778:SF10">
    <property type="entry name" value="MAJOR FACILITATOR SUPERFAMILY DOMAIN-CONTAINING PROTEIN 3"/>
    <property type="match status" value="1"/>
</dbReference>
<feature type="transmembrane region" description="Helical" evidence="6">
    <location>
        <begin position="299"/>
        <end position="318"/>
    </location>
</feature>
<dbReference type="InterPro" id="IPR004752">
    <property type="entry name" value="AmpG_permease/AT-1"/>
</dbReference>
<accession>A0A379ATA9</accession>